<feature type="compositionally biased region" description="Low complexity" evidence="1">
    <location>
        <begin position="88"/>
        <end position="99"/>
    </location>
</feature>
<name>A0A2K3DS39_CHLRE</name>
<dbReference type="AlphaFoldDB" id="A0A2K3DS39"/>
<gene>
    <name evidence="2" type="ORF">CHLRE_05g246550v5</name>
</gene>
<dbReference type="InterPro" id="IPR036188">
    <property type="entry name" value="FAD/NAD-bd_sf"/>
</dbReference>
<reference evidence="2 3" key="1">
    <citation type="journal article" date="2007" name="Science">
        <title>The Chlamydomonas genome reveals the evolution of key animal and plant functions.</title>
        <authorList>
            <person name="Merchant S.S."/>
            <person name="Prochnik S.E."/>
            <person name="Vallon O."/>
            <person name="Harris E.H."/>
            <person name="Karpowicz S.J."/>
            <person name="Witman G.B."/>
            <person name="Terry A."/>
            <person name="Salamov A."/>
            <person name="Fritz-Laylin L.K."/>
            <person name="Marechal-Drouard L."/>
            <person name="Marshall W.F."/>
            <person name="Qu L.H."/>
            <person name="Nelson D.R."/>
            <person name="Sanderfoot A.A."/>
            <person name="Spalding M.H."/>
            <person name="Kapitonov V.V."/>
            <person name="Ren Q."/>
            <person name="Ferris P."/>
            <person name="Lindquist E."/>
            <person name="Shapiro H."/>
            <person name="Lucas S.M."/>
            <person name="Grimwood J."/>
            <person name="Schmutz J."/>
            <person name="Cardol P."/>
            <person name="Cerutti H."/>
            <person name="Chanfreau G."/>
            <person name="Chen C.L."/>
            <person name="Cognat V."/>
            <person name="Croft M.T."/>
            <person name="Dent R."/>
            <person name="Dutcher S."/>
            <person name="Fernandez E."/>
            <person name="Fukuzawa H."/>
            <person name="Gonzalez-Ballester D."/>
            <person name="Gonzalez-Halphen D."/>
            <person name="Hallmann A."/>
            <person name="Hanikenne M."/>
            <person name="Hippler M."/>
            <person name="Inwood W."/>
            <person name="Jabbari K."/>
            <person name="Kalanon M."/>
            <person name="Kuras R."/>
            <person name="Lefebvre P.A."/>
            <person name="Lemaire S.D."/>
            <person name="Lobanov A.V."/>
            <person name="Lohr M."/>
            <person name="Manuell A."/>
            <person name="Meier I."/>
            <person name="Mets L."/>
            <person name="Mittag M."/>
            <person name="Mittelmeier T."/>
            <person name="Moroney J.V."/>
            <person name="Moseley J."/>
            <person name="Napoli C."/>
            <person name="Nedelcu A.M."/>
            <person name="Niyogi K."/>
            <person name="Novoselov S.V."/>
            <person name="Paulsen I.T."/>
            <person name="Pazour G."/>
            <person name="Purton S."/>
            <person name="Ral J.P."/>
            <person name="Riano-Pachon D.M."/>
            <person name="Riekhof W."/>
            <person name="Rymarquis L."/>
            <person name="Schroda M."/>
            <person name="Stern D."/>
            <person name="Umen J."/>
            <person name="Willows R."/>
            <person name="Wilson N."/>
            <person name="Zimmer S.L."/>
            <person name="Allmer J."/>
            <person name="Balk J."/>
            <person name="Bisova K."/>
            <person name="Chen C.J."/>
            <person name="Elias M."/>
            <person name="Gendler K."/>
            <person name="Hauser C."/>
            <person name="Lamb M.R."/>
            <person name="Ledford H."/>
            <person name="Long J.C."/>
            <person name="Minagawa J."/>
            <person name="Page M.D."/>
            <person name="Pan J."/>
            <person name="Pootakham W."/>
            <person name="Roje S."/>
            <person name="Rose A."/>
            <person name="Stahlberg E."/>
            <person name="Terauchi A.M."/>
            <person name="Yang P."/>
            <person name="Ball S."/>
            <person name="Bowler C."/>
            <person name="Dieckmann C.L."/>
            <person name="Gladyshev V.N."/>
            <person name="Green P."/>
            <person name="Jorgensen R."/>
            <person name="Mayfield S."/>
            <person name="Mueller-Roeber B."/>
            <person name="Rajamani S."/>
            <person name="Sayre R.T."/>
            <person name="Brokstein P."/>
            <person name="Dubchak I."/>
            <person name="Goodstein D."/>
            <person name="Hornick L."/>
            <person name="Huang Y.W."/>
            <person name="Jhaveri J."/>
            <person name="Luo Y."/>
            <person name="Martinez D."/>
            <person name="Ngau W.C."/>
            <person name="Otillar B."/>
            <person name="Poliakov A."/>
            <person name="Porter A."/>
            <person name="Szajkowski L."/>
            <person name="Werner G."/>
            <person name="Zhou K."/>
            <person name="Grigoriev I.V."/>
            <person name="Rokhsar D.S."/>
            <person name="Grossman A.R."/>
        </authorList>
    </citation>
    <scope>NUCLEOTIDE SEQUENCE [LARGE SCALE GENOMIC DNA]</scope>
    <source>
        <strain evidence="3">CC-503</strain>
    </source>
</reference>
<proteinExistence type="predicted"/>
<dbReference type="EMBL" id="CM008966">
    <property type="protein sequence ID" value="PNW83356.1"/>
    <property type="molecule type" value="Genomic_DNA"/>
</dbReference>
<dbReference type="GO" id="GO:0016491">
    <property type="term" value="F:oxidoreductase activity"/>
    <property type="evidence" value="ECO:0000318"/>
    <property type="project" value="GO_Central"/>
</dbReference>
<feature type="region of interest" description="Disordered" evidence="1">
    <location>
        <begin position="216"/>
        <end position="247"/>
    </location>
</feature>
<dbReference type="Gramene" id="PNW83356">
    <property type="protein sequence ID" value="PNW83356"/>
    <property type="gene ID" value="CHLRE_05g246550v5"/>
</dbReference>
<evidence type="ECO:0000313" key="2">
    <source>
        <dbReference type="EMBL" id="PNW83356.1"/>
    </source>
</evidence>
<dbReference type="ExpressionAtlas" id="A0A2K3DS39">
    <property type="expression patterns" value="baseline"/>
</dbReference>
<keyword evidence="3" id="KW-1185">Reference proteome</keyword>
<feature type="compositionally biased region" description="Low complexity" evidence="1">
    <location>
        <begin position="223"/>
        <end position="235"/>
    </location>
</feature>
<dbReference type="OrthoDB" id="567950at2759"/>
<protein>
    <recommendedName>
        <fullName evidence="4">Amine oxidase domain-containing protein</fullName>
    </recommendedName>
</protein>
<dbReference type="RefSeq" id="XP_042924626.1">
    <property type="nucleotide sequence ID" value="XM_043062519.1"/>
</dbReference>
<evidence type="ECO:0008006" key="4">
    <source>
        <dbReference type="Google" id="ProtNLM"/>
    </source>
</evidence>
<organism evidence="2 3">
    <name type="scientific">Chlamydomonas reinhardtii</name>
    <name type="common">Chlamydomonas smithii</name>
    <dbReference type="NCBI Taxonomy" id="3055"/>
    <lineage>
        <taxon>Eukaryota</taxon>
        <taxon>Viridiplantae</taxon>
        <taxon>Chlorophyta</taxon>
        <taxon>core chlorophytes</taxon>
        <taxon>Chlorophyceae</taxon>
        <taxon>CS clade</taxon>
        <taxon>Chlamydomonadales</taxon>
        <taxon>Chlamydomonadaceae</taxon>
        <taxon>Chlamydomonas</taxon>
    </lineage>
</organism>
<dbReference type="GeneID" id="5726484"/>
<dbReference type="Proteomes" id="UP000006906">
    <property type="component" value="Chromosome 5"/>
</dbReference>
<sequence length="605" mass="64460">MALVAVLFRSAAASAPVKVGNYIKASEGGALAGGGASSNSRIPATCDVAIVGGGIGGMYAAYRILTGGVTVAAADTAAAGSGGGGDGSQQQQQQQQQQTRPPVVCTFEATNRIGGRIFSLRGMGGRGDLCVDVGAYRYVDGRHTLVQGVVENLLGLNYTLYDPASPIFRKLVDGRGDDVGFVSVVEGLAARAVDKGLKLFLNTAVTRVDRLPPYPARSYRNASSSNSSGSSSSSSTAPEAEGPPPKYQLTLYTTSGRAVRVSAARVIFNVPQRPLMRILQASNLATFTPWSRALDMPFPYMAAKMYLYYEDTWWIYMNLTTGSFAAPAFDTPGVESDPTLFTQPPLRARYHDGDWKCDGDDDAWSAAAAAGGPPPPPPRCHGFLLYTYLSDNSYSGGANRNGQGLNTPPWSGVVPRFYWNIAVNPDMSKPYVVLDASTNSAEQLLAAAHRKLVAYHQSVGKPIPEPYASTLPTQAVVVVWDPSVFWTGGAWHGYKNGALGGMVNTSAQADPAQSVPVAAIKPWEHEQLFVVNEAFAPGAFQGWAEGSVLLAENVVSSHFGAARPAFLPPDRHDCVLFATYNHNATLCSLSLNPLVQGQTRRRRRQ</sequence>
<feature type="region of interest" description="Disordered" evidence="1">
    <location>
        <begin position="80"/>
        <end position="102"/>
    </location>
</feature>
<evidence type="ECO:0000313" key="3">
    <source>
        <dbReference type="Proteomes" id="UP000006906"/>
    </source>
</evidence>
<dbReference type="Gene3D" id="3.50.50.60">
    <property type="entry name" value="FAD/NAD(P)-binding domain"/>
    <property type="match status" value="1"/>
</dbReference>
<evidence type="ECO:0000256" key="1">
    <source>
        <dbReference type="SAM" id="MobiDB-lite"/>
    </source>
</evidence>
<accession>A0A2K3DS39</accession>
<dbReference type="KEGG" id="cre:CHLRE_05g246550v5"/>
<dbReference type="SUPFAM" id="SSF51905">
    <property type="entry name" value="FAD/NAD(P)-binding domain"/>
    <property type="match status" value="1"/>
</dbReference>
<dbReference type="InParanoid" id="A0A2K3DS39"/>